<dbReference type="AlphaFoldDB" id="A0AAV5SA03"/>
<comment type="catalytic activity">
    <reaction evidence="5 7">
        <text>glucuronate acceptor + UDP-alpha-D-glucuronate = acceptor beta-D-glucuronoside + UDP + H(+)</text>
        <dbReference type="Rhea" id="RHEA:21032"/>
        <dbReference type="ChEBI" id="CHEBI:15378"/>
        <dbReference type="ChEBI" id="CHEBI:58052"/>
        <dbReference type="ChEBI" id="CHEBI:58223"/>
        <dbReference type="ChEBI" id="CHEBI:132367"/>
        <dbReference type="ChEBI" id="CHEBI:132368"/>
        <dbReference type="EC" id="2.4.1.17"/>
    </reaction>
</comment>
<keyword evidence="2 6" id="KW-0328">Glycosyltransferase</keyword>
<keyword evidence="7" id="KW-0472">Membrane</keyword>
<dbReference type="InterPro" id="IPR002213">
    <property type="entry name" value="UDP_glucos_trans"/>
</dbReference>
<dbReference type="GO" id="GO:0016020">
    <property type="term" value="C:membrane"/>
    <property type="evidence" value="ECO:0007669"/>
    <property type="project" value="UniProtKB-SubCell"/>
</dbReference>
<dbReference type="PANTHER" id="PTHR48043:SF23">
    <property type="entry name" value="UDP-GLUCURONOSYLTRANSFERASE"/>
    <property type="match status" value="1"/>
</dbReference>
<keyword evidence="9" id="KW-1185">Reference proteome</keyword>
<comment type="caution">
    <text evidence="8">The sequence shown here is derived from an EMBL/GenBank/DDBJ whole genome shotgun (WGS) entry which is preliminary data.</text>
</comment>
<keyword evidence="4" id="KW-0732">Signal</keyword>
<dbReference type="PANTHER" id="PTHR48043">
    <property type="entry name" value="EG:EG0003.4 PROTEIN-RELATED"/>
    <property type="match status" value="1"/>
</dbReference>
<dbReference type="SUPFAM" id="SSF53756">
    <property type="entry name" value="UDP-Glycosyltransferase/glycogen phosphorylase"/>
    <property type="match status" value="1"/>
</dbReference>
<name>A0AAV5SA03_9BILA</name>
<proteinExistence type="inferred from homology"/>
<evidence type="ECO:0000256" key="3">
    <source>
        <dbReference type="ARBA" id="ARBA00022679"/>
    </source>
</evidence>
<evidence type="ECO:0000256" key="7">
    <source>
        <dbReference type="RuleBase" id="RU362059"/>
    </source>
</evidence>
<sequence length="524" mass="59357">VFQLLLLSSMGSPYKFLVYNPQYWVSHMNFMSKLSDTLIDAGHEVVMVSPRINTLIGSPKTKARVIELAQSSSAITLQHRHNSKTGGFYEIWESNNVFAQRMKLYPMLDVFASQCEATLADLELIESLIHENFEGAFTEHFDSCGYAIFHILNIRKYATTVSFSIMDGLFSVLQVPLNTAYMPSQIGVTAGERMSFLDRVHNTLAHLFADYFLKYFVAKYQTLVDRIMEDPPNFEELMSNSSLVFINSDPLADFPKYTSPRVIDIGGITVHAGSNPLDQYWSSVLNLRNHTILISFGTFIKSHFMPDSYKETIRQTARNFPNITFAWKYEKPEDNISLGIDNLIETTWAPQNDLLQDPRLTAFITHGGQGSILESAGAGVPLICIPIASDQPRNARQVERNGVGIMVNKGDLGRIGPLKEAIERIITDKSYKLNAVTLSNMIADRPFSMKDIFVRNMEFMVKYGPHERFQHYGSQLNFFQYYLIDVFAFLALLVVGAIAIAFHSMYLVANHFFGNAVLKKLKRH</sequence>
<reference evidence="8" key="1">
    <citation type="submission" date="2023-10" db="EMBL/GenBank/DDBJ databases">
        <title>Genome assembly of Pristionchus species.</title>
        <authorList>
            <person name="Yoshida K."/>
            <person name="Sommer R.J."/>
        </authorList>
    </citation>
    <scope>NUCLEOTIDE SEQUENCE</scope>
    <source>
        <strain evidence="8">RS0144</strain>
    </source>
</reference>
<dbReference type="EMBL" id="BTSX01000001">
    <property type="protein sequence ID" value="GMS77894.1"/>
    <property type="molecule type" value="Genomic_DNA"/>
</dbReference>
<keyword evidence="7" id="KW-1133">Transmembrane helix</keyword>
<comment type="subcellular location">
    <subcellularLocation>
        <location evidence="7">Membrane</location>
        <topology evidence="7">Single-pass membrane protein</topology>
    </subcellularLocation>
</comment>
<keyword evidence="7" id="KW-0812">Transmembrane</keyword>
<dbReference type="InterPro" id="IPR050271">
    <property type="entry name" value="UDP-glycosyltransferase"/>
</dbReference>
<dbReference type="Pfam" id="PF00201">
    <property type="entry name" value="UDPGT"/>
    <property type="match status" value="1"/>
</dbReference>
<evidence type="ECO:0000256" key="4">
    <source>
        <dbReference type="ARBA" id="ARBA00022729"/>
    </source>
</evidence>
<gene>
    <name evidence="8" type="ORF">PENTCL1PPCAC_69</name>
</gene>
<keyword evidence="3 6" id="KW-0808">Transferase</keyword>
<dbReference type="PROSITE" id="PS00375">
    <property type="entry name" value="UDPGT"/>
    <property type="match status" value="1"/>
</dbReference>
<dbReference type="EC" id="2.4.1.17" evidence="7"/>
<evidence type="ECO:0000256" key="2">
    <source>
        <dbReference type="ARBA" id="ARBA00022676"/>
    </source>
</evidence>
<accession>A0AAV5SA03</accession>
<comment type="similarity">
    <text evidence="1 6">Belongs to the UDP-glycosyltransferase family.</text>
</comment>
<dbReference type="InterPro" id="IPR035595">
    <property type="entry name" value="UDP_glycos_trans_CS"/>
</dbReference>
<protein>
    <recommendedName>
        <fullName evidence="7">UDP-glucuronosyltransferase</fullName>
        <ecNumber evidence="7">2.4.1.17</ecNumber>
    </recommendedName>
</protein>
<evidence type="ECO:0000313" key="9">
    <source>
        <dbReference type="Proteomes" id="UP001432027"/>
    </source>
</evidence>
<evidence type="ECO:0000256" key="6">
    <source>
        <dbReference type="RuleBase" id="RU003718"/>
    </source>
</evidence>
<evidence type="ECO:0000256" key="5">
    <source>
        <dbReference type="ARBA" id="ARBA00047475"/>
    </source>
</evidence>
<organism evidence="8 9">
    <name type="scientific">Pristionchus entomophagus</name>
    <dbReference type="NCBI Taxonomy" id="358040"/>
    <lineage>
        <taxon>Eukaryota</taxon>
        <taxon>Metazoa</taxon>
        <taxon>Ecdysozoa</taxon>
        <taxon>Nematoda</taxon>
        <taxon>Chromadorea</taxon>
        <taxon>Rhabditida</taxon>
        <taxon>Rhabditina</taxon>
        <taxon>Diplogasteromorpha</taxon>
        <taxon>Diplogasteroidea</taxon>
        <taxon>Neodiplogasteridae</taxon>
        <taxon>Pristionchus</taxon>
    </lineage>
</organism>
<dbReference type="GO" id="GO:0015020">
    <property type="term" value="F:glucuronosyltransferase activity"/>
    <property type="evidence" value="ECO:0007669"/>
    <property type="project" value="UniProtKB-EC"/>
</dbReference>
<evidence type="ECO:0000313" key="8">
    <source>
        <dbReference type="EMBL" id="GMS77894.1"/>
    </source>
</evidence>
<evidence type="ECO:0000256" key="1">
    <source>
        <dbReference type="ARBA" id="ARBA00009995"/>
    </source>
</evidence>
<dbReference type="Proteomes" id="UP001432027">
    <property type="component" value="Unassembled WGS sequence"/>
</dbReference>
<feature type="transmembrane region" description="Helical" evidence="7">
    <location>
        <begin position="486"/>
        <end position="513"/>
    </location>
</feature>
<dbReference type="CDD" id="cd03784">
    <property type="entry name" value="GT1_Gtf-like"/>
    <property type="match status" value="1"/>
</dbReference>
<feature type="non-terminal residue" evidence="8">
    <location>
        <position position="1"/>
    </location>
</feature>
<dbReference type="FunFam" id="3.40.50.2000:FF:000201">
    <property type="entry name" value="UDP-glucuronosyltransferase"/>
    <property type="match status" value="1"/>
</dbReference>
<dbReference type="Gene3D" id="3.40.50.2000">
    <property type="entry name" value="Glycogen Phosphorylase B"/>
    <property type="match status" value="1"/>
</dbReference>